<dbReference type="InterPro" id="IPR003613">
    <property type="entry name" value="Ubox_domain"/>
</dbReference>
<comment type="function">
    <text evidence="5">Functions as an E3 ubiquitin ligase.</text>
</comment>
<dbReference type="KEGG" id="adu:107461999"/>
<dbReference type="AlphaFoldDB" id="A0A6P4BVW6"/>
<dbReference type="InterPro" id="IPR058678">
    <property type="entry name" value="ARM_PUB"/>
</dbReference>
<dbReference type="SUPFAM" id="SSF57850">
    <property type="entry name" value="RING/U-box"/>
    <property type="match status" value="1"/>
</dbReference>
<comment type="catalytic activity">
    <reaction evidence="1 5">
        <text>S-ubiquitinyl-[E2 ubiquitin-conjugating enzyme]-L-cysteine + [acceptor protein]-L-lysine = [E2 ubiquitin-conjugating enzyme]-L-cysteine + N(6)-ubiquitinyl-[acceptor protein]-L-lysine.</text>
        <dbReference type="EC" id="2.3.2.27"/>
    </reaction>
</comment>
<reference evidence="8" key="1">
    <citation type="journal article" date="2016" name="Nat. Genet.">
        <title>The genome sequences of Arachis duranensis and Arachis ipaensis, the diploid ancestors of cultivated peanut.</title>
        <authorList>
            <person name="Bertioli D.J."/>
            <person name="Cannon S.B."/>
            <person name="Froenicke L."/>
            <person name="Huang G."/>
            <person name="Farmer A.D."/>
            <person name="Cannon E.K."/>
            <person name="Liu X."/>
            <person name="Gao D."/>
            <person name="Clevenger J."/>
            <person name="Dash S."/>
            <person name="Ren L."/>
            <person name="Moretzsohn M.C."/>
            <person name="Shirasawa K."/>
            <person name="Huang W."/>
            <person name="Vidigal B."/>
            <person name="Abernathy B."/>
            <person name="Chu Y."/>
            <person name="Niederhuth C.E."/>
            <person name="Umale P."/>
            <person name="Araujo A.C."/>
            <person name="Kozik A."/>
            <person name="Kim K.D."/>
            <person name="Burow M.D."/>
            <person name="Varshney R.K."/>
            <person name="Wang X."/>
            <person name="Zhang X."/>
            <person name="Barkley N."/>
            <person name="Guimaraes P.M."/>
            <person name="Isobe S."/>
            <person name="Guo B."/>
            <person name="Liao B."/>
            <person name="Stalker H.T."/>
            <person name="Schmitz R.J."/>
            <person name="Scheffler B.E."/>
            <person name="Leal-Bertioli S.C."/>
            <person name="Xun X."/>
            <person name="Jackson S.A."/>
            <person name="Michelmore R."/>
            <person name="Ozias-Akins P."/>
        </authorList>
    </citation>
    <scope>NUCLEOTIDE SEQUENCE [LARGE SCALE GENOMIC DNA]</scope>
    <source>
        <strain evidence="8">cv. V14167</strain>
    </source>
</reference>
<evidence type="ECO:0000256" key="5">
    <source>
        <dbReference type="RuleBase" id="RU369093"/>
    </source>
</evidence>
<dbReference type="UniPathway" id="UPA00143"/>
<proteinExistence type="predicted"/>
<dbReference type="CDD" id="cd16664">
    <property type="entry name" value="RING-Ubox_PUB"/>
    <property type="match status" value="1"/>
</dbReference>
<evidence type="ECO:0000259" key="7">
    <source>
        <dbReference type="PROSITE" id="PS51698"/>
    </source>
</evidence>
<reference evidence="9 10" key="2">
    <citation type="submission" date="2025-04" db="UniProtKB">
        <authorList>
            <consortium name="RefSeq"/>
        </authorList>
    </citation>
    <scope>IDENTIFICATION</scope>
    <source>
        <tissue evidence="9 10">Whole plant</tissue>
    </source>
</reference>
<evidence type="ECO:0000313" key="9">
    <source>
        <dbReference type="RefSeq" id="XP_015936036.1"/>
    </source>
</evidence>
<feature type="compositionally biased region" description="Low complexity" evidence="6">
    <location>
        <begin position="176"/>
        <end position="186"/>
    </location>
</feature>
<sequence length="434" mass="48416">MAEIKVPELLLCPISLEIMKDPVTTVTGITYDRESIEEWLQQKSNKKDCMCPVTKQPLPTDPHFLTPNHTLRRFIQGWCSANQSNVVDRITTPRSPLDNSQLHKLLTDLDAPRTFQTSLNKMHDLATQSQRNRNFMAQQPVPKAMVQFITTTFKQGETSGVEEALRILRLLWRSTSSSSSSSSSPTTGGGGGTNMKPLVGETLDFIKSLTWILQLPIIDNDLNMVNEAMQILKLTIEITDSTLLGSLNHEFFKQIVSTMRRLSKSSSSIPQNALKSALHVLIETCPLGRNRTKIVESGAVGELIELSMDKPTEKNLTELIFKVLGQLCSCAEGREEFLKHPAGIAVVSKRTLRVSAATDDGALHVLWLISKFSATNEVVQEMLRVGAVSKLCMVMQADCASYLKQKATDILRFHSKAWNNSPCIQLYLLTRHPR</sequence>
<evidence type="ECO:0000313" key="10">
    <source>
        <dbReference type="RefSeq" id="XP_052112397.1"/>
    </source>
</evidence>
<dbReference type="KEGG" id="adu:127744156"/>
<feature type="domain" description="U-box" evidence="7">
    <location>
        <begin position="5"/>
        <end position="85"/>
    </location>
</feature>
<keyword evidence="4 5" id="KW-0833">Ubl conjugation pathway</keyword>
<evidence type="ECO:0000256" key="2">
    <source>
        <dbReference type="ARBA" id="ARBA00004906"/>
    </source>
</evidence>
<dbReference type="Pfam" id="PF04564">
    <property type="entry name" value="U-box"/>
    <property type="match status" value="1"/>
</dbReference>
<dbReference type="SMART" id="SM00504">
    <property type="entry name" value="Ubox"/>
    <property type="match status" value="1"/>
</dbReference>
<organism evidence="8 9">
    <name type="scientific">Arachis duranensis</name>
    <name type="common">Wild peanut</name>
    <dbReference type="NCBI Taxonomy" id="130453"/>
    <lineage>
        <taxon>Eukaryota</taxon>
        <taxon>Viridiplantae</taxon>
        <taxon>Streptophyta</taxon>
        <taxon>Embryophyta</taxon>
        <taxon>Tracheophyta</taxon>
        <taxon>Spermatophyta</taxon>
        <taxon>Magnoliopsida</taxon>
        <taxon>eudicotyledons</taxon>
        <taxon>Gunneridae</taxon>
        <taxon>Pentapetalae</taxon>
        <taxon>rosids</taxon>
        <taxon>fabids</taxon>
        <taxon>Fabales</taxon>
        <taxon>Fabaceae</taxon>
        <taxon>Papilionoideae</taxon>
        <taxon>50 kb inversion clade</taxon>
        <taxon>dalbergioids sensu lato</taxon>
        <taxon>Dalbergieae</taxon>
        <taxon>Pterocarpus clade</taxon>
        <taxon>Arachis</taxon>
    </lineage>
</organism>
<dbReference type="GO" id="GO:0016567">
    <property type="term" value="P:protein ubiquitination"/>
    <property type="evidence" value="ECO:0007669"/>
    <property type="project" value="UniProtKB-UniRule"/>
</dbReference>
<gene>
    <name evidence="9" type="primary">LOC107461999</name>
    <name evidence="10" type="synonym">LOC127744156</name>
</gene>
<dbReference type="Pfam" id="PF25598">
    <property type="entry name" value="ARM_PUB"/>
    <property type="match status" value="1"/>
</dbReference>
<evidence type="ECO:0000256" key="1">
    <source>
        <dbReference type="ARBA" id="ARBA00000900"/>
    </source>
</evidence>
<dbReference type="RefSeq" id="XP_015936036.1">
    <property type="nucleotide sequence ID" value="XM_016080550.3"/>
</dbReference>
<evidence type="ECO:0000256" key="4">
    <source>
        <dbReference type="ARBA" id="ARBA00022786"/>
    </source>
</evidence>
<accession>A0A6P4BVW6</accession>
<dbReference type="InterPro" id="IPR011989">
    <property type="entry name" value="ARM-like"/>
</dbReference>
<dbReference type="PROSITE" id="PS51698">
    <property type="entry name" value="U_BOX"/>
    <property type="match status" value="1"/>
</dbReference>
<protein>
    <recommendedName>
        <fullName evidence="5 7">U-box domain-containing protein</fullName>
        <ecNumber evidence="5">2.3.2.27</ecNumber>
    </recommendedName>
    <alternativeName>
        <fullName evidence="5">RING-type E3 ubiquitin transferase PUB</fullName>
    </alternativeName>
</protein>
<dbReference type="SUPFAM" id="SSF48371">
    <property type="entry name" value="ARM repeat"/>
    <property type="match status" value="1"/>
</dbReference>
<dbReference type="GeneID" id="107461999"/>
<evidence type="ECO:0000256" key="6">
    <source>
        <dbReference type="SAM" id="MobiDB-lite"/>
    </source>
</evidence>
<dbReference type="InterPro" id="IPR045210">
    <property type="entry name" value="RING-Ubox_PUB"/>
</dbReference>
<dbReference type="GO" id="GO:0061630">
    <property type="term" value="F:ubiquitin protein ligase activity"/>
    <property type="evidence" value="ECO:0007669"/>
    <property type="project" value="UniProtKB-UniRule"/>
</dbReference>
<comment type="pathway">
    <text evidence="2 5">Protein modification; protein ubiquitination.</text>
</comment>
<dbReference type="Proteomes" id="UP000515211">
    <property type="component" value="Chromosome 8"/>
</dbReference>
<dbReference type="EC" id="2.3.2.27" evidence="5"/>
<dbReference type="RefSeq" id="XP_052112397.1">
    <property type="nucleotide sequence ID" value="XM_052256437.1"/>
</dbReference>
<evidence type="ECO:0000313" key="8">
    <source>
        <dbReference type="Proteomes" id="UP000515211"/>
    </source>
</evidence>
<dbReference type="PANTHER" id="PTHR22849">
    <property type="entry name" value="WDSAM1 PROTEIN"/>
    <property type="match status" value="1"/>
</dbReference>
<dbReference type="PANTHER" id="PTHR22849:SF128">
    <property type="entry name" value="U-BOX DOMAIN-CONTAINING PROTEIN"/>
    <property type="match status" value="1"/>
</dbReference>
<dbReference type="Gene3D" id="1.25.10.10">
    <property type="entry name" value="Leucine-rich Repeat Variant"/>
    <property type="match status" value="1"/>
</dbReference>
<dbReference type="InterPro" id="IPR045185">
    <property type="entry name" value="PUB22/23/24-like"/>
</dbReference>
<keyword evidence="8" id="KW-1185">Reference proteome</keyword>
<name>A0A6P4BVW6_ARADU</name>
<keyword evidence="3 5" id="KW-0808">Transferase</keyword>
<feature type="region of interest" description="Disordered" evidence="6">
    <location>
        <begin position="176"/>
        <end position="195"/>
    </location>
</feature>
<evidence type="ECO:0000256" key="3">
    <source>
        <dbReference type="ARBA" id="ARBA00022679"/>
    </source>
</evidence>
<dbReference type="Gene3D" id="3.30.40.10">
    <property type="entry name" value="Zinc/RING finger domain, C3HC4 (zinc finger)"/>
    <property type="match status" value="1"/>
</dbReference>
<dbReference type="InterPro" id="IPR016024">
    <property type="entry name" value="ARM-type_fold"/>
</dbReference>
<dbReference type="InterPro" id="IPR013083">
    <property type="entry name" value="Znf_RING/FYVE/PHD"/>
</dbReference>